<comment type="similarity">
    <text evidence="2">Belongs to the bacterial sugar transferase family.</text>
</comment>
<keyword evidence="10" id="KW-1185">Reference proteome</keyword>
<dbReference type="InterPro" id="IPR017475">
    <property type="entry name" value="EPS_sugar_tfrase"/>
</dbReference>
<evidence type="ECO:0000313" key="9">
    <source>
        <dbReference type="EMBL" id="MBK1856517.1"/>
    </source>
</evidence>
<evidence type="ECO:0000256" key="1">
    <source>
        <dbReference type="ARBA" id="ARBA00004141"/>
    </source>
</evidence>
<dbReference type="PANTHER" id="PTHR30576">
    <property type="entry name" value="COLANIC BIOSYNTHESIS UDP-GLUCOSE LIPID CARRIER TRANSFERASE"/>
    <property type="match status" value="1"/>
</dbReference>
<feature type="transmembrane region" description="Helical" evidence="7">
    <location>
        <begin position="56"/>
        <end position="79"/>
    </location>
</feature>
<proteinExistence type="inferred from homology"/>
<sequence>METSKKEAFSIQFLQILDVIVILCSAMAAMLAWNVIAPLIDQLGWFKLNLTYYKDVYIIPPIAWGIAPFAPLVLEMFGFYRDQYRRRVLKVVMPVIQAVGVVVACVVILGLLMKSPPPHRPFVVLFIVSSILGLLLRELALQWYYKSKGSDSARRTSVMLVGNTANITEWVDSLPEHSLQRMKIVEKVDLMTHNIEDVVAILEDNHVERAIFLVRDVAFDKVTRAIEACEIQGVEAWVAADFVRARIAQPTFDSINGQSMLVLRSTPALSWAVLAKSLIDRVGAFLLILVTSPFWLLAYIGIKVQSPGPVFYRQERAGRYGKPFMMWKFRSMIMDADKKLEELKKQSGNEMSGPVFKLDHDPRIFPFGRFIRKYSIDELPQLLNVLVGDMSLVGPRPMAVYELPEIEKSEHRRKLSVRPGITCIWQVSGRNTITDFDSWVKLDLDYIDNWSLWLDIKILLQTVPAVLFAKGSK</sequence>
<keyword evidence="5 7" id="KW-1133">Transmembrane helix</keyword>
<protein>
    <submittedName>
        <fullName evidence="9">Sugar transferase</fullName>
    </submittedName>
</protein>
<evidence type="ECO:0000259" key="8">
    <source>
        <dbReference type="Pfam" id="PF02397"/>
    </source>
</evidence>
<dbReference type="GO" id="GO:0016020">
    <property type="term" value="C:membrane"/>
    <property type="evidence" value="ECO:0007669"/>
    <property type="project" value="UniProtKB-SubCell"/>
</dbReference>
<feature type="domain" description="Bacterial sugar transferase" evidence="8">
    <location>
        <begin position="276"/>
        <end position="467"/>
    </location>
</feature>
<dbReference type="RefSeq" id="WP_309491137.1">
    <property type="nucleotide sequence ID" value="NZ_JAENIG010000015.1"/>
</dbReference>
<evidence type="ECO:0000256" key="7">
    <source>
        <dbReference type="SAM" id="Phobius"/>
    </source>
</evidence>
<comment type="subcellular location">
    <subcellularLocation>
        <location evidence="1">Membrane</location>
        <topology evidence="1">Multi-pass membrane protein</topology>
    </subcellularLocation>
</comment>
<dbReference type="NCBIfam" id="TIGR03025">
    <property type="entry name" value="EPS_sugtrans"/>
    <property type="match status" value="1"/>
</dbReference>
<evidence type="ECO:0000256" key="2">
    <source>
        <dbReference type="ARBA" id="ARBA00006464"/>
    </source>
</evidence>
<reference evidence="9" key="1">
    <citation type="submission" date="2021-01" db="EMBL/GenBank/DDBJ databases">
        <title>Modified the classification status of verrucomicrobia.</title>
        <authorList>
            <person name="Feng X."/>
        </authorList>
    </citation>
    <scope>NUCLEOTIDE SEQUENCE</scope>
    <source>
        <strain evidence="9">5K15</strain>
    </source>
</reference>
<organism evidence="9 10">
    <name type="scientific">Oceaniferula flava</name>
    <dbReference type="NCBI Taxonomy" id="2800421"/>
    <lineage>
        <taxon>Bacteria</taxon>
        <taxon>Pseudomonadati</taxon>
        <taxon>Verrucomicrobiota</taxon>
        <taxon>Verrucomicrobiia</taxon>
        <taxon>Verrucomicrobiales</taxon>
        <taxon>Verrucomicrobiaceae</taxon>
        <taxon>Oceaniferula</taxon>
    </lineage>
</organism>
<feature type="transmembrane region" description="Helical" evidence="7">
    <location>
        <begin position="282"/>
        <end position="302"/>
    </location>
</feature>
<evidence type="ECO:0000256" key="5">
    <source>
        <dbReference type="ARBA" id="ARBA00022989"/>
    </source>
</evidence>
<dbReference type="Pfam" id="PF13727">
    <property type="entry name" value="CoA_binding_3"/>
    <property type="match status" value="1"/>
</dbReference>
<gene>
    <name evidence="9" type="ORF">JIN83_16215</name>
</gene>
<dbReference type="Pfam" id="PF02397">
    <property type="entry name" value="Bac_transf"/>
    <property type="match status" value="1"/>
</dbReference>
<evidence type="ECO:0000256" key="4">
    <source>
        <dbReference type="ARBA" id="ARBA00022692"/>
    </source>
</evidence>
<name>A0AAE2SGL5_9BACT</name>
<keyword evidence="3 9" id="KW-0808">Transferase</keyword>
<dbReference type="PANTHER" id="PTHR30576:SF10">
    <property type="entry name" value="SLL5057 PROTEIN"/>
    <property type="match status" value="1"/>
</dbReference>
<accession>A0AAE2SGL5</accession>
<evidence type="ECO:0000256" key="6">
    <source>
        <dbReference type="ARBA" id="ARBA00023136"/>
    </source>
</evidence>
<dbReference type="GO" id="GO:0016780">
    <property type="term" value="F:phosphotransferase activity, for other substituted phosphate groups"/>
    <property type="evidence" value="ECO:0007669"/>
    <property type="project" value="TreeGrafter"/>
</dbReference>
<dbReference type="Proteomes" id="UP000634206">
    <property type="component" value="Unassembled WGS sequence"/>
</dbReference>
<keyword evidence="4 7" id="KW-0812">Transmembrane</keyword>
<feature type="transmembrane region" description="Helical" evidence="7">
    <location>
        <begin position="12"/>
        <end position="36"/>
    </location>
</feature>
<dbReference type="InterPro" id="IPR003362">
    <property type="entry name" value="Bact_transf"/>
</dbReference>
<keyword evidence="6 7" id="KW-0472">Membrane</keyword>
<dbReference type="EMBL" id="JAENIG010000015">
    <property type="protein sequence ID" value="MBK1856517.1"/>
    <property type="molecule type" value="Genomic_DNA"/>
</dbReference>
<feature type="transmembrane region" description="Helical" evidence="7">
    <location>
        <begin position="91"/>
        <end position="112"/>
    </location>
</feature>
<comment type="caution">
    <text evidence="9">The sequence shown here is derived from an EMBL/GenBank/DDBJ whole genome shotgun (WGS) entry which is preliminary data.</text>
</comment>
<dbReference type="AlphaFoldDB" id="A0AAE2SGL5"/>
<evidence type="ECO:0000256" key="3">
    <source>
        <dbReference type="ARBA" id="ARBA00022679"/>
    </source>
</evidence>
<evidence type="ECO:0000313" key="10">
    <source>
        <dbReference type="Proteomes" id="UP000634206"/>
    </source>
</evidence>
<feature type="transmembrane region" description="Helical" evidence="7">
    <location>
        <begin position="124"/>
        <end position="145"/>
    </location>
</feature>